<name>A0A8S5L8M7_9CAUD</name>
<evidence type="ECO:0000313" key="1">
    <source>
        <dbReference type="EMBL" id="DAD66269.1"/>
    </source>
</evidence>
<dbReference type="EMBL" id="BK014655">
    <property type="protein sequence ID" value="DAD66269.1"/>
    <property type="molecule type" value="Genomic_DNA"/>
</dbReference>
<accession>A0A8S5L8M7</accession>
<reference evidence="1" key="1">
    <citation type="journal article" date="2021" name="Proc. Natl. Acad. Sci. U.S.A.">
        <title>A Catalog of Tens of Thousands of Viruses from Human Metagenomes Reveals Hidden Associations with Chronic Diseases.</title>
        <authorList>
            <person name="Tisza M.J."/>
            <person name="Buck C.B."/>
        </authorList>
    </citation>
    <scope>NUCLEOTIDE SEQUENCE</scope>
    <source>
        <strain evidence="1">CtjfQ5</strain>
    </source>
</reference>
<sequence length="181" mass="21121">MVKGMTISDAAHKWVNEFNAIPQSMIERLMRDRYEEWEELTMPHVGSRVHVFDLPDDCDTLEHLGEIVAYTADIDKFRVDLDGGPSILVKPDDLEIVNDDPLPMWGTMWSFGDSCDNYWLENAGGVKVMSECGFRIYRHEEWGHFFGIDGAGYDFYSEHWIPLYRMRGLQWHDPDTEVKKK</sequence>
<proteinExistence type="predicted"/>
<protein>
    <submittedName>
        <fullName evidence="1">Uncharacterized protein</fullName>
    </submittedName>
</protein>
<organism evidence="1">
    <name type="scientific">Siphoviridae sp. ctjfQ5</name>
    <dbReference type="NCBI Taxonomy" id="2823594"/>
    <lineage>
        <taxon>Viruses</taxon>
        <taxon>Duplodnaviria</taxon>
        <taxon>Heunggongvirae</taxon>
        <taxon>Uroviricota</taxon>
        <taxon>Caudoviricetes</taxon>
    </lineage>
</organism>